<dbReference type="Gene3D" id="2.120.10.80">
    <property type="entry name" value="Kelch-type beta propeller"/>
    <property type="match status" value="2"/>
</dbReference>
<dbReference type="GO" id="GO:0034976">
    <property type="term" value="P:response to endoplasmic reticulum stress"/>
    <property type="evidence" value="ECO:0007669"/>
    <property type="project" value="InterPro"/>
</dbReference>
<protein>
    <submittedName>
        <fullName evidence="2">Uncharacterized protein</fullName>
    </submittedName>
</protein>
<evidence type="ECO:0000313" key="2">
    <source>
        <dbReference type="EMBL" id="KAJ6806397.1"/>
    </source>
</evidence>
<reference evidence="2" key="2">
    <citation type="submission" date="2023-04" db="EMBL/GenBank/DDBJ databases">
        <authorList>
            <person name="Bruccoleri R.E."/>
            <person name="Oakeley E.J."/>
            <person name="Faust A.-M."/>
            <person name="Dessus-Babus S."/>
            <person name="Altorfer M."/>
            <person name="Burckhardt D."/>
            <person name="Oertli M."/>
            <person name="Naumann U."/>
            <person name="Petersen F."/>
            <person name="Wong J."/>
        </authorList>
    </citation>
    <scope>NUCLEOTIDE SEQUENCE</scope>
    <source>
        <strain evidence="2">GSM-AAB239-AS_SAM_17_03QT</strain>
        <tissue evidence="2">Leaf</tissue>
    </source>
</reference>
<feature type="compositionally biased region" description="Basic and acidic residues" evidence="1">
    <location>
        <begin position="26"/>
        <end position="38"/>
    </location>
</feature>
<proteinExistence type="predicted"/>
<name>A0AAX6EQA9_IRIPA</name>
<keyword evidence="3" id="KW-1185">Reference proteome</keyword>
<dbReference type="InterPro" id="IPR006652">
    <property type="entry name" value="Kelch_1"/>
</dbReference>
<feature type="compositionally biased region" description="Basic and acidic residues" evidence="1">
    <location>
        <begin position="131"/>
        <end position="172"/>
    </location>
</feature>
<feature type="region of interest" description="Disordered" evidence="1">
    <location>
        <begin position="21"/>
        <end position="75"/>
    </location>
</feature>
<gene>
    <name evidence="2" type="ORF">M6B38_174300</name>
</gene>
<dbReference type="PANTHER" id="PTHR46034:SF7">
    <property type="entry name" value="INFLUENZA VIRUS NS1A-BINDING PROTEIN"/>
    <property type="match status" value="1"/>
</dbReference>
<dbReference type="InterPro" id="IPR044832">
    <property type="entry name" value="NRP-like"/>
</dbReference>
<dbReference type="EMBL" id="JANAVB010034617">
    <property type="protein sequence ID" value="KAJ6806397.1"/>
    <property type="molecule type" value="Genomic_DNA"/>
</dbReference>
<dbReference type="SMART" id="SM00612">
    <property type="entry name" value="Kelch"/>
    <property type="match status" value="6"/>
</dbReference>
<feature type="region of interest" description="Disordered" evidence="1">
    <location>
        <begin position="94"/>
        <end position="173"/>
    </location>
</feature>
<dbReference type="Proteomes" id="UP001140949">
    <property type="component" value="Unassembled WGS sequence"/>
</dbReference>
<dbReference type="SUPFAM" id="SSF117281">
    <property type="entry name" value="Kelch motif"/>
    <property type="match status" value="1"/>
</dbReference>
<dbReference type="PANTHER" id="PTHR46034">
    <property type="match status" value="1"/>
</dbReference>
<accession>A0AAX6EQA9</accession>
<reference evidence="2" key="1">
    <citation type="journal article" date="2023" name="GigaByte">
        <title>Genome assembly of the bearded iris, Iris pallida Lam.</title>
        <authorList>
            <person name="Bruccoleri R.E."/>
            <person name="Oakeley E.J."/>
            <person name="Faust A.M.E."/>
            <person name="Altorfer M."/>
            <person name="Dessus-Babus S."/>
            <person name="Burckhardt D."/>
            <person name="Oertli M."/>
            <person name="Naumann U."/>
            <person name="Petersen F."/>
            <person name="Wong J."/>
        </authorList>
    </citation>
    <scope>NUCLEOTIDE SEQUENCE</scope>
    <source>
        <strain evidence="2">GSM-AAB239-AS_SAM_17_03QT</strain>
    </source>
</reference>
<evidence type="ECO:0000313" key="3">
    <source>
        <dbReference type="Proteomes" id="UP001140949"/>
    </source>
</evidence>
<organism evidence="2 3">
    <name type="scientific">Iris pallida</name>
    <name type="common">Sweet iris</name>
    <dbReference type="NCBI Taxonomy" id="29817"/>
    <lineage>
        <taxon>Eukaryota</taxon>
        <taxon>Viridiplantae</taxon>
        <taxon>Streptophyta</taxon>
        <taxon>Embryophyta</taxon>
        <taxon>Tracheophyta</taxon>
        <taxon>Spermatophyta</taxon>
        <taxon>Magnoliopsida</taxon>
        <taxon>Liliopsida</taxon>
        <taxon>Asparagales</taxon>
        <taxon>Iridaceae</taxon>
        <taxon>Iridoideae</taxon>
        <taxon>Irideae</taxon>
        <taxon>Iris</taxon>
    </lineage>
</organism>
<dbReference type="Pfam" id="PF01344">
    <property type="entry name" value="Kelch_1"/>
    <property type="match status" value="1"/>
</dbReference>
<feature type="compositionally biased region" description="Polar residues" evidence="1">
    <location>
        <begin position="118"/>
        <end position="127"/>
    </location>
</feature>
<dbReference type="Pfam" id="PF24681">
    <property type="entry name" value="Kelch_KLHDC2_KLHL20_DRC7"/>
    <property type="match status" value="1"/>
</dbReference>
<evidence type="ECO:0000256" key="1">
    <source>
        <dbReference type="SAM" id="MobiDB-lite"/>
    </source>
</evidence>
<sequence length="526" mass="57667">MVNGNKFALLHCNGNVKHASSIKASSTDHEGMHSRDAVSDWEELIEDDEKKSGPGAFPQSDGADQTFHKLQSGNDGLVTEKERVLRLLKELAADRERKRSSSKHNTVDNVAPYDPGNSCETNGQVDESSFEAEKKVSSTGPDVDRENNDVEAEKKDSSTGPDVHHGNNDVEAAKISPALDVTEKNAEIDSNQEVRQLRNLLMDAGHSIQSLKDRVQVAESKIDSSNALVGSSLDKAVAHSLDLGGVIYLIGGSDGHSALASLDSFSPSLDTLTPLKSMRLARSYVTAVALDGIIFVIGGGDDGSWFDTVEYYDRRNDEWALCPSMLCEKGQLGAAALDGKIFVIGGRDEKEGFSEVEMFDPVVGKWLKHQPMIWRRFAHSVTELNGAIYAVGGYNEYEYLRSAEKMDPREGYWIELPSMKTRRGCHSMTVFNEKLYCMGGYDANEMVSSVEIYDPRINSWMMGEPMKCSRGFAAAAVLDDSLFAIGGAVSSQEFVNTVECYKEGAGWTTNDWKAITNRSHFSAVVL</sequence>
<dbReference type="AlphaFoldDB" id="A0AAX6EQA9"/>
<comment type="caution">
    <text evidence="2">The sequence shown here is derived from an EMBL/GenBank/DDBJ whole genome shotgun (WGS) entry which is preliminary data.</text>
</comment>
<dbReference type="InterPro" id="IPR015915">
    <property type="entry name" value="Kelch-typ_b-propeller"/>
</dbReference>